<dbReference type="OrthoDB" id="663900at2"/>
<dbReference type="SUPFAM" id="SSF51735">
    <property type="entry name" value="NAD(P)-binding Rossmann-fold domains"/>
    <property type="match status" value="1"/>
</dbReference>
<dbReference type="Pfam" id="PF03807">
    <property type="entry name" value="F420_oxidored"/>
    <property type="match status" value="1"/>
</dbReference>
<dbReference type="GO" id="GO:0052851">
    <property type="term" value="F:ferric-chelate reductase (NADPH) activity"/>
    <property type="evidence" value="ECO:0007669"/>
    <property type="project" value="TreeGrafter"/>
</dbReference>
<evidence type="ECO:0000313" key="4">
    <source>
        <dbReference type="Proteomes" id="UP000190367"/>
    </source>
</evidence>
<dbReference type="PANTHER" id="PTHR14239:SF0">
    <property type="entry name" value="F420-DEPENDENT NADP REDUCTASE"/>
    <property type="match status" value="1"/>
</dbReference>
<sequence length="213" mass="22934">MKIGIIGSGAVGQALAKGFQQEGHTVTLGTRDTSKPEAVQFNKETGIPVADFETTAKTADLLVLATKGLVAADALRLAGIANLDNKVIIDATNPLAEKAPDHGVLHFFTTLEFSLMEQLQQLAPAAKFVKAFNSVGNAAMYQPQFKEGKPTMFICGNDEEAKKTVTGLLTAFGWETEDMGAVEAARAIEPLCILWCIPGFLQNRWTHAFKLLK</sequence>
<dbReference type="GO" id="GO:0015677">
    <property type="term" value="P:copper ion import"/>
    <property type="evidence" value="ECO:0007669"/>
    <property type="project" value="TreeGrafter"/>
</dbReference>
<dbReference type="EMBL" id="FUWZ01000003">
    <property type="protein sequence ID" value="SKA28884.1"/>
    <property type="molecule type" value="Genomic_DNA"/>
</dbReference>
<name>A0A1T4SKR5_9BACT</name>
<dbReference type="Gene3D" id="3.40.50.720">
    <property type="entry name" value="NAD(P)-binding Rossmann-like Domain"/>
    <property type="match status" value="1"/>
</dbReference>
<dbReference type="PANTHER" id="PTHR14239">
    <property type="entry name" value="DUDULIN-RELATED"/>
    <property type="match status" value="1"/>
</dbReference>
<keyword evidence="4" id="KW-1185">Reference proteome</keyword>
<dbReference type="AlphaFoldDB" id="A0A1T4SKR5"/>
<dbReference type="InterPro" id="IPR028939">
    <property type="entry name" value="P5C_Rdtase_cat_N"/>
</dbReference>
<dbReference type="InterPro" id="IPR036291">
    <property type="entry name" value="NAD(P)-bd_dom_sf"/>
</dbReference>
<gene>
    <name evidence="3" type="ORF">SAMN04488128_10339</name>
</gene>
<dbReference type="STRING" id="634771.SAMN04488128_10339"/>
<proteinExistence type="predicted"/>
<accession>A0A1T4SKR5</accession>
<organism evidence="3 4">
    <name type="scientific">Chitinophaga eiseniae</name>
    <dbReference type="NCBI Taxonomy" id="634771"/>
    <lineage>
        <taxon>Bacteria</taxon>
        <taxon>Pseudomonadati</taxon>
        <taxon>Bacteroidota</taxon>
        <taxon>Chitinophagia</taxon>
        <taxon>Chitinophagales</taxon>
        <taxon>Chitinophagaceae</taxon>
        <taxon>Chitinophaga</taxon>
    </lineage>
</organism>
<dbReference type="GO" id="GO:0005886">
    <property type="term" value="C:plasma membrane"/>
    <property type="evidence" value="ECO:0007669"/>
    <property type="project" value="TreeGrafter"/>
</dbReference>
<dbReference type="InterPro" id="IPR051267">
    <property type="entry name" value="STEAP_metalloreductase"/>
</dbReference>
<evidence type="ECO:0000313" key="3">
    <source>
        <dbReference type="EMBL" id="SKA28884.1"/>
    </source>
</evidence>
<keyword evidence="1" id="KW-0560">Oxidoreductase</keyword>
<reference evidence="4" key="1">
    <citation type="submission" date="2017-02" db="EMBL/GenBank/DDBJ databases">
        <authorList>
            <person name="Varghese N."/>
            <person name="Submissions S."/>
        </authorList>
    </citation>
    <scope>NUCLEOTIDE SEQUENCE [LARGE SCALE GENOMIC DNA]</scope>
    <source>
        <strain evidence="4">DSM 22224</strain>
    </source>
</reference>
<protein>
    <recommendedName>
        <fullName evidence="2">Pyrroline-5-carboxylate reductase catalytic N-terminal domain-containing protein</fullName>
    </recommendedName>
</protein>
<dbReference type="Proteomes" id="UP000190367">
    <property type="component" value="Unassembled WGS sequence"/>
</dbReference>
<evidence type="ECO:0000259" key="2">
    <source>
        <dbReference type="Pfam" id="PF03807"/>
    </source>
</evidence>
<evidence type="ECO:0000256" key="1">
    <source>
        <dbReference type="ARBA" id="ARBA00023002"/>
    </source>
</evidence>
<dbReference type="GO" id="GO:0008823">
    <property type="term" value="F:cupric reductase (NADH) activity"/>
    <property type="evidence" value="ECO:0007669"/>
    <property type="project" value="TreeGrafter"/>
</dbReference>
<feature type="domain" description="Pyrroline-5-carboxylate reductase catalytic N-terminal" evidence="2">
    <location>
        <begin position="2"/>
        <end position="94"/>
    </location>
</feature>